<dbReference type="GO" id="GO:0006355">
    <property type="term" value="P:regulation of DNA-templated transcription"/>
    <property type="evidence" value="ECO:0007669"/>
    <property type="project" value="InterPro"/>
</dbReference>
<evidence type="ECO:0000259" key="1">
    <source>
        <dbReference type="Pfam" id="PF09339"/>
    </source>
</evidence>
<gene>
    <name evidence="2" type="ORF">GA0116948_101219</name>
</gene>
<dbReference type="Proteomes" id="UP000242818">
    <property type="component" value="Unassembled WGS sequence"/>
</dbReference>
<organism evidence="2 3">
    <name type="scientific">Chitinophaga costaii</name>
    <dbReference type="NCBI Taxonomy" id="1335309"/>
    <lineage>
        <taxon>Bacteria</taxon>
        <taxon>Pseudomonadati</taxon>
        <taxon>Bacteroidota</taxon>
        <taxon>Chitinophagia</taxon>
        <taxon>Chitinophagales</taxon>
        <taxon>Chitinophagaceae</taxon>
        <taxon>Chitinophaga</taxon>
    </lineage>
</organism>
<dbReference type="Gene3D" id="1.10.10.10">
    <property type="entry name" value="Winged helix-like DNA-binding domain superfamily/Winged helix DNA-binding domain"/>
    <property type="match status" value="1"/>
</dbReference>
<dbReference type="InterPro" id="IPR005471">
    <property type="entry name" value="Tscrpt_reg_IclR_N"/>
</dbReference>
<keyword evidence="3" id="KW-1185">Reference proteome</keyword>
<protein>
    <submittedName>
        <fullName evidence="2">IclR helix-turn-helix domain-containing protein</fullName>
    </submittedName>
</protein>
<dbReference type="InterPro" id="IPR036388">
    <property type="entry name" value="WH-like_DNA-bd_sf"/>
</dbReference>
<name>A0A1C3Z371_9BACT</name>
<dbReference type="STRING" id="1335309.GA0116948_101219"/>
<dbReference type="Pfam" id="PF09339">
    <property type="entry name" value="HTH_IclR"/>
    <property type="match status" value="1"/>
</dbReference>
<evidence type="ECO:0000313" key="3">
    <source>
        <dbReference type="Proteomes" id="UP000242818"/>
    </source>
</evidence>
<evidence type="ECO:0000313" key="2">
    <source>
        <dbReference type="EMBL" id="SCB76786.1"/>
    </source>
</evidence>
<reference evidence="2 3" key="1">
    <citation type="submission" date="2016-08" db="EMBL/GenBank/DDBJ databases">
        <authorList>
            <person name="Seilhamer J.J."/>
        </authorList>
    </citation>
    <scope>NUCLEOTIDE SEQUENCE [LARGE SCALE GENOMIC DNA]</scope>
    <source>
        <strain evidence="2 3">A37T2</strain>
    </source>
</reference>
<proteinExistence type="predicted"/>
<dbReference type="GO" id="GO:0003677">
    <property type="term" value="F:DNA binding"/>
    <property type="evidence" value="ECO:0007669"/>
    <property type="project" value="InterPro"/>
</dbReference>
<dbReference type="SUPFAM" id="SSF46785">
    <property type="entry name" value="Winged helix' DNA-binding domain"/>
    <property type="match status" value="1"/>
</dbReference>
<feature type="domain" description="HTH iclR-type" evidence="1">
    <location>
        <begin position="48"/>
        <end position="92"/>
    </location>
</feature>
<sequence>MEQWLKFFLTGIIETAKTAIDTLHRIISLQNRLEKETIISLGKRIPNASALLQYLYKQPIVTASDIIQHLDITKPTAHTLLKNFTTLGILKEQTGYRRNRVFVFSDYLHLFNS</sequence>
<accession>A0A1C3Z371</accession>
<dbReference type="RefSeq" id="WP_089708134.1">
    <property type="nucleotide sequence ID" value="NZ_FMAR01000001.1"/>
</dbReference>
<dbReference type="InterPro" id="IPR036390">
    <property type="entry name" value="WH_DNA-bd_sf"/>
</dbReference>
<dbReference type="AlphaFoldDB" id="A0A1C3Z371"/>
<dbReference type="EMBL" id="FMAR01000001">
    <property type="protein sequence ID" value="SCB76786.1"/>
    <property type="molecule type" value="Genomic_DNA"/>
</dbReference>
<dbReference type="OrthoDB" id="9814400at2"/>